<sequence length="179" mass="20576">MKVFIAGPRAVLNLNDSVKERLLNIYNNNYTVLVGDANGVDRLIQSFYSDLKYENVIIFASGDKVRNNLGNWTVEKISVYSKIKGFDFYAQKDVAMAKSADYGFMIWNGKSKGTLNNMMNLISYKKNVLVYFMPLDRFLYIDTDDKLKKLIDLCPADTKTLVNKLNKKQSSKYMQISFQ</sequence>
<evidence type="ECO:0000313" key="2">
    <source>
        <dbReference type="Proteomes" id="UP000184052"/>
    </source>
</evidence>
<protein>
    <submittedName>
        <fullName evidence="1">Uncharacterized protein</fullName>
    </submittedName>
</protein>
<dbReference type="STRING" id="1121476.SAMN02745751_03572"/>
<dbReference type="OrthoDB" id="1822996at2"/>
<organism evidence="1 2">
    <name type="scientific">Dethiosulfatibacter aminovorans DSM 17477</name>
    <dbReference type="NCBI Taxonomy" id="1121476"/>
    <lineage>
        <taxon>Bacteria</taxon>
        <taxon>Bacillati</taxon>
        <taxon>Bacillota</taxon>
        <taxon>Tissierellia</taxon>
        <taxon>Dethiosulfatibacter</taxon>
    </lineage>
</organism>
<proteinExistence type="predicted"/>
<keyword evidence="2" id="KW-1185">Reference proteome</keyword>
<dbReference type="AlphaFoldDB" id="A0A1M6MS83"/>
<gene>
    <name evidence="1" type="ORF">SAMN02745751_03572</name>
</gene>
<evidence type="ECO:0000313" key="1">
    <source>
        <dbReference type="EMBL" id="SHJ86385.1"/>
    </source>
</evidence>
<dbReference type="Proteomes" id="UP000184052">
    <property type="component" value="Unassembled WGS sequence"/>
</dbReference>
<dbReference type="RefSeq" id="WP_073050990.1">
    <property type="nucleotide sequence ID" value="NZ_FQZL01000048.1"/>
</dbReference>
<name>A0A1M6MS83_9FIRM</name>
<dbReference type="EMBL" id="FQZL01000048">
    <property type="protein sequence ID" value="SHJ86385.1"/>
    <property type="molecule type" value="Genomic_DNA"/>
</dbReference>
<accession>A0A1M6MS83</accession>
<reference evidence="1 2" key="1">
    <citation type="submission" date="2016-11" db="EMBL/GenBank/DDBJ databases">
        <authorList>
            <person name="Jaros S."/>
            <person name="Januszkiewicz K."/>
            <person name="Wedrychowicz H."/>
        </authorList>
    </citation>
    <scope>NUCLEOTIDE SEQUENCE [LARGE SCALE GENOMIC DNA]</scope>
    <source>
        <strain evidence="1 2">DSM 17477</strain>
    </source>
</reference>